<evidence type="ECO:0000256" key="4">
    <source>
        <dbReference type="ARBA" id="ARBA00022432"/>
    </source>
</evidence>
<comment type="caution">
    <text evidence="11">The sequence shown here is derived from an EMBL/GenBank/DDBJ whole genome shotgun (WGS) entry which is preliminary data.</text>
</comment>
<dbReference type="PANTHER" id="PTHR30031">
    <property type="entry name" value="PHOSPHOENOLPYRUVATE CARBOXYKINASE ATP"/>
    <property type="match status" value="1"/>
</dbReference>
<evidence type="ECO:0000256" key="6">
    <source>
        <dbReference type="ARBA" id="ARBA00022793"/>
    </source>
</evidence>
<evidence type="ECO:0000256" key="9">
    <source>
        <dbReference type="ARBA" id="ARBA00047371"/>
    </source>
</evidence>
<dbReference type="GO" id="GO:0006094">
    <property type="term" value="P:gluconeogenesis"/>
    <property type="evidence" value="ECO:0007669"/>
    <property type="project" value="UniProtKB-UniRule"/>
</dbReference>
<dbReference type="NCBIfam" id="NF006820">
    <property type="entry name" value="PRK09344.1-2"/>
    <property type="match status" value="1"/>
</dbReference>
<comment type="caution">
    <text evidence="10">Lacks conserved residue(s) required for the propagation of feature annotation.</text>
</comment>
<evidence type="ECO:0000256" key="10">
    <source>
        <dbReference type="HAMAP-Rule" id="MF_00453"/>
    </source>
</evidence>
<dbReference type="EMBL" id="AAOA02000004">
    <property type="protein sequence ID" value="EAQ97154.1"/>
    <property type="molecule type" value="Genomic_DNA"/>
</dbReference>
<dbReference type="InterPro" id="IPR001272">
    <property type="entry name" value="PEP_carboxykinase_ATP"/>
</dbReference>
<dbReference type="Proteomes" id="UP000019205">
    <property type="component" value="Chromosome"/>
</dbReference>
<comment type="subcellular location">
    <subcellularLocation>
        <location evidence="10">Cytoplasm</location>
    </subcellularLocation>
</comment>
<comment type="function">
    <text evidence="10">Involved in the gluconeogenesis. Catalyzes the conversion of oxaloacetate (OAA) to phosphoenolpyruvate (PEP) through direct phosphoryl transfer between the nucleoside triphosphate and OAA.</text>
</comment>
<comment type="subunit">
    <text evidence="10">Monomer.</text>
</comment>
<dbReference type="GO" id="GO:0005524">
    <property type="term" value="F:ATP binding"/>
    <property type="evidence" value="ECO:0007669"/>
    <property type="project" value="UniProtKB-UniRule"/>
</dbReference>
<dbReference type="NCBIfam" id="NF006823">
    <property type="entry name" value="PRK09344.1-5"/>
    <property type="match status" value="1"/>
</dbReference>
<evidence type="ECO:0000256" key="3">
    <source>
        <dbReference type="ARBA" id="ARBA00012363"/>
    </source>
</evidence>
<evidence type="ECO:0000256" key="2">
    <source>
        <dbReference type="ARBA" id="ARBA00006052"/>
    </source>
</evidence>
<dbReference type="HOGENOM" id="CLU_018247_0_1_6"/>
<feature type="binding site" evidence="10">
    <location>
        <position position="187"/>
    </location>
    <ligand>
        <name>substrate</name>
    </ligand>
</feature>
<dbReference type="eggNOG" id="COG1866">
    <property type="taxonomic scope" value="Bacteria"/>
</dbReference>
<dbReference type="SUPFAM" id="SSF53795">
    <property type="entry name" value="PEP carboxykinase-like"/>
    <property type="match status" value="1"/>
</dbReference>
<feature type="binding site" evidence="10">
    <location>
        <begin position="222"/>
        <end position="230"/>
    </location>
    <ligand>
        <name>ATP</name>
        <dbReference type="ChEBI" id="CHEBI:30616"/>
    </ligand>
</feature>
<dbReference type="NCBIfam" id="TIGR00224">
    <property type="entry name" value="pckA"/>
    <property type="match status" value="1"/>
</dbReference>
<evidence type="ECO:0000256" key="8">
    <source>
        <dbReference type="ARBA" id="ARBA00023239"/>
    </source>
</evidence>
<feature type="binding site" evidence="10">
    <location>
        <position position="243"/>
    </location>
    <ligand>
        <name>Mn(2+)</name>
        <dbReference type="ChEBI" id="CHEBI:29035"/>
    </ligand>
</feature>
<accession>A4A9I7</accession>
<reference evidence="11 12" key="2">
    <citation type="journal article" date="2009" name="PLoS ONE">
        <title>The photosynthetic apparatus and its regulation in the aerobic gammaproteobacterium Congregibacter litoralis gen. nov., sp. nov.</title>
        <authorList>
            <person name="Spring S."/>
            <person name="Lunsdorf H."/>
            <person name="Fuchs B.M."/>
            <person name="Tindall B.J."/>
        </authorList>
    </citation>
    <scope>NUCLEOTIDE SEQUENCE [LARGE SCALE GENOMIC DNA]</scope>
    <source>
        <strain evidence="11">KT71</strain>
    </source>
</reference>
<feature type="binding site" evidence="10">
    <location>
        <position position="206"/>
    </location>
    <ligand>
        <name>Mn(2+)</name>
        <dbReference type="ChEBI" id="CHEBI:29035"/>
    </ligand>
</feature>
<dbReference type="Gene3D" id="2.170.8.10">
    <property type="entry name" value="Phosphoenolpyruvate Carboxykinase, domain 2"/>
    <property type="match status" value="1"/>
</dbReference>
<feature type="binding site" evidence="10">
    <location>
        <position position="307"/>
    </location>
    <ligand>
        <name>substrate</name>
    </ligand>
</feature>
<feature type="binding site" evidence="10">
    <location>
        <position position="187"/>
    </location>
    <ligand>
        <name>Mn(2+)</name>
        <dbReference type="ChEBI" id="CHEBI:29035"/>
    </ligand>
</feature>
<keyword evidence="4 10" id="KW-0312">Gluconeogenesis</keyword>
<dbReference type="STRING" id="314285.KT71_07239"/>
<keyword evidence="7 10" id="KW-0067">ATP-binding</keyword>
<dbReference type="PANTHER" id="PTHR30031:SF0">
    <property type="entry name" value="PHOSPHOENOLPYRUVATE CARBOXYKINASE (ATP)"/>
    <property type="match status" value="1"/>
</dbReference>
<evidence type="ECO:0000313" key="11">
    <source>
        <dbReference type="EMBL" id="EAQ97154.1"/>
    </source>
</evidence>
<keyword evidence="11" id="KW-0670">Pyruvate</keyword>
<dbReference type="OrthoDB" id="9806325at2"/>
<comment type="cofactor">
    <cofactor evidence="10">
        <name>Mn(2+)</name>
        <dbReference type="ChEBI" id="CHEBI:29035"/>
    </cofactor>
    <text evidence="10">Binds 1 Mn(2+) ion per subunit.</text>
</comment>
<dbReference type="SUPFAM" id="SSF68923">
    <property type="entry name" value="PEP carboxykinase N-terminal domain"/>
    <property type="match status" value="1"/>
</dbReference>
<comment type="catalytic activity">
    <reaction evidence="9 10">
        <text>oxaloacetate + ATP = phosphoenolpyruvate + ADP + CO2</text>
        <dbReference type="Rhea" id="RHEA:18617"/>
        <dbReference type="ChEBI" id="CHEBI:16452"/>
        <dbReference type="ChEBI" id="CHEBI:16526"/>
        <dbReference type="ChEBI" id="CHEBI:30616"/>
        <dbReference type="ChEBI" id="CHEBI:58702"/>
        <dbReference type="ChEBI" id="CHEBI:456216"/>
        <dbReference type="EC" id="4.1.1.49"/>
    </reaction>
</comment>
<dbReference type="PIRSF" id="PIRSF006294">
    <property type="entry name" value="PEP_crbxkin"/>
    <property type="match status" value="1"/>
</dbReference>
<name>A4A9I7_9GAMM</name>
<reference evidence="11 12" key="1">
    <citation type="journal article" date="2007" name="Proc. Natl. Acad. Sci. U.S.A.">
        <title>Characterization of a marine gammaproteobacterium capable of aerobic anoxygenic photosynthesis.</title>
        <authorList>
            <person name="Fuchs B.M."/>
            <person name="Spring S."/>
            <person name="Teeling H."/>
            <person name="Quast C."/>
            <person name="Wulf J."/>
            <person name="Schattenhofer M."/>
            <person name="Yan S."/>
            <person name="Ferriera S."/>
            <person name="Johnson J."/>
            <person name="Glockner F.O."/>
            <person name="Amann R."/>
        </authorList>
    </citation>
    <scope>NUCLEOTIDE SEQUENCE [LARGE SCALE GENOMIC DNA]</scope>
    <source>
        <strain evidence="11">KT71</strain>
    </source>
</reference>
<keyword evidence="11" id="KW-0808">Transferase</keyword>
<proteinExistence type="inferred from homology"/>
<keyword evidence="10" id="KW-0479">Metal-binding</keyword>
<dbReference type="NCBIfam" id="NF006821">
    <property type="entry name" value="PRK09344.1-3"/>
    <property type="match status" value="1"/>
</dbReference>
<dbReference type="InterPro" id="IPR013035">
    <property type="entry name" value="PEP_carboxykinase_C"/>
</dbReference>
<feature type="binding site" evidence="10">
    <location>
        <position position="271"/>
    </location>
    <ligand>
        <name>ATP</name>
        <dbReference type="ChEBI" id="CHEBI:30616"/>
    </ligand>
</feature>
<feature type="binding site" evidence="10">
    <location>
        <position position="47"/>
    </location>
    <ligand>
        <name>substrate</name>
    </ligand>
</feature>
<dbReference type="Gene3D" id="3.90.228.20">
    <property type="match status" value="1"/>
</dbReference>
<comment type="pathway">
    <text evidence="1 10">Carbohydrate biosynthesis; gluconeogenesis.</text>
</comment>
<evidence type="ECO:0000313" key="12">
    <source>
        <dbReference type="Proteomes" id="UP000019205"/>
    </source>
</evidence>
<organism evidence="11 12">
    <name type="scientific">Congregibacter litoralis KT71</name>
    <dbReference type="NCBI Taxonomy" id="314285"/>
    <lineage>
        <taxon>Bacteria</taxon>
        <taxon>Pseudomonadati</taxon>
        <taxon>Pseudomonadota</taxon>
        <taxon>Gammaproteobacteria</taxon>
        <taxon>Cellvibrionales</taxon>
        <taxon>Halieaceae</taxon>
        <taxon>Congregibacter</taxon>
    </lineage>
</organism>
<dbReference type="EC" id="4.1.1.49" evidence="3 10"/>
<feature type="binding site" evidence="10">
    <location>
        <position position="187"/>
    </location>
    <ligand>
        <name>ATP</name>
        <dbReference type="ChEBI" id="CHEBI:30616"/>
    </ligand>
</feature>
<dbReference type="UniPathway" id="UPA00138"/>
<evidence type="ECO:0000256" key="7">
    <source>
        <dbReference type="ARBA" id="ARBA00022840"/>
    </source>
</evidence>
<dbReference type="GO" id="GO:0046872">
    <property type="term" value="F:metal ion binding"/>
    <property type="evidence" value="ECO:0007669"/>
    <property type="project" value="UniProtKB-KW"/>
</dbReference>
<dbReference type="GO" id="GO:0005829">
    <property type="term" value="C:cytosol"/>
    <property type="evidence" value="ECO:0007669"/>
    <property type="project" value="TreeGrafter"/>
</dbReference>
<comment type="similarity">
    <text evidence="2 10">Belongs to the phosphoenolpyruvate carboxykinase (ATP) family.</text>
</comment>
<dbReference type="InterPro" id="IPR008210">
    <property type="entry name" value="PEP_carboxykinase_N"/>
</dbReference>
<feature type="binding site" evidence="10">
    <location>
        <position position="307"/>
    </location>
    <ligand>
        <name>ATP</name>
        <dbReference type="ChEBI" id="CHEBI:30616"/>
    </ligand>
</feature>
<dbReference type="AlphaFoldDB" id="A4A9I7"/>
<dbReference type="RefSeq" id="WP_008293872.1">
    <property type="nucleotide sequence ID" value="NZ_CM002299.1"/>
</dbReference>
<keyword evidence="6 10" id="KW-0210">Decarboxylase</keyword>
<evidence type="ECO:0000256" key="5">
    <source>
        <dbReference type="ARBA" id="ARBA00022741"/>
    </source>
</evidence>
<keyword evidence="11" id="KW-0418">Kinase</keyword>
<keyword evidence="10" id="KW-0963">Cytoplasm</keyword>
<dbReference type="Pfam" id="PF01293">
    <property type="entry name" value="PEPCK_ATP"/>
    <property type="match status" value="1"/>
</dbReference>
<dbReference type="GO" id="GO:0016301">
    <property type="term" value="F:kinase activity"/>
    <property type="evidence" value="ECO:0007669"/>
    <property type="project" value="UniProtKB-KW"/>
</dbReference>
<keyword evidence="10" id="KW-0464">Manganese</keyword>
<gene>
    <name evidence="10" type="primary">pckA</name>
    <name evidence="11" type="ORF">KT71_07239</name>
</gene>
<protein>
    <recommendedName>
        <fullName evidence="3 10">Phosphoenolpyruvate carboxykinase (ATP)</fullName>
        <shortName evidence="10">PCK</shortName>
        <shortName evidence="10">PEP carboxykinase</shortName>
        <shortName evidence="10">PEPCK</shortName>
        <ecNumber evidence="3 10">4.1.1.49</ecNumber>
    </recommendedName>
</protein>
<dbReference type="GO" id="GO:0004612">
    <property type="term" value="F:phosphoenolpyruvate carboxykinase (ATP) activity"/>
    <property type="evidence" value="ECO:0007669"/>
    <property type="project" value="UniProtKB-UniRule"/>
</dbReference>
<keyword evidence="5 10" id="KW-0547">Nucleotide-binding</keyword>
<sequence length="520" mass="56628">MSASNSTPQEYVDLQPADFIEEALRRGEGTLTDTGALLVTTGKRTGRSPGDRFVVREPSCEDAVDWGSVNRPFDADKFDALWERVESYLSEHDRFISHLHVGAHSDHYLPLQVTTQWAWHGLFGRNMFIKPEEYNPGRKPEWSVMNVPEFVCEPERDGTASEATVIVNFAQRKILIAGMRYGGEMKKSVFSVQNFLLPEKDVMSMHCSANVGEDGDTTLFFGLSGTGKTTLSADPDRYLIGDDEHGWTRGAVFNLEGGCYAKTINLSQKNEPIIWDAIKFGAIVENVVVDENRHADYDDTSLTENGRCCYPLVHVPKRIEANAAGEPKCVIFLTCDVSGVLPPISILSKEAAAFHFLSGYTARVGSTEVGAEAGIHPTFSACFGAPFMPRPASDYAELLMKRIEEFGSQVYLVNTGWTGGSGSAGGSGSRFPIPVTRAVISAAESGALLDAPRGHLDILNLDFPTEIPGVDAQFVNPRENWGDTAAYDAQANKLATLFQENIKKFDAGSAIVAAGPQPTA</sequence>
<feature type="binding site" evidence="10">
    <location>
        <position position="181"/>
    </location>
    <ligand>
        <name>substrate</name>
    </ligand>
</feature>
<feature type="binding site" evidence="10">
    <location>
        <position position="436"/>
    </location>
    <ligand>
        <name>ATP</name>
        <dbReference type="ChEBI" id="CHEBI:30616"/>
    </ligand>
</feature>
<feature type="binding site" evidence="10">
    <location>
        <position position="206"/>
    </location>
    <ligand>
        <name>ATP</name>
        <dbReference type="ChEBI" id="CHEBI:30616"/>
    </ligand>
</feature>
<evidence type="ECO:0000256" key="1">
    <source>
        <dbReference type="ARBA" id="ARBA00004742"/>
    </source>
</evidence>
<dbReference type="Gene3D" id="3.40.449.10">
    <property type="entry name" value="Phosphoenolpyruvate Carboxykinase, domain 1"/>
    <property type="match status" value="1"/>
</dbReference>
<keyword evidence="8 10" id="KW-0456">Lyase</keyword>
<keyword evidence="12" id="KW-1185">Reference proteome</keyword>
<dbReference type="HAMAP" id="MF_00453">
    <property type="entry name" value="PEPCK_ATP"/>
    <property type="match status" value="1"/>
</dbReference>